<organism evidence="2 3">
    <name type="scientific">Prorocentrum cordatum</name>
    <dbReference type="NCBI Taxonomy" id="2364126"/>
    <lineage>
        <taxon>Eukaryota</taxon>
        <taxon>Sar</taxon>
        <taxon>Alveolata</taxon>
        <taxon>Dinophyceae</taxon>
        <taxon>Prorocentrales</taxon>
        <taxon>Prorocentraceae</taxon>
        <taxon>Prorocentrum</taxon>
    </lineage>
</organism>
<dbReference type="SUPFAM" id="SSF69500">
    <property type="entry name" value="DTD-like"/>
    <property type="match status" value="1"/>
</dbReference>
<protein>
    <recommendedName>
        <fullName evidence="4">PARP</fullName>
    </recommendedName>
</protein>
<gene>
    <name evidence="2" type="ORF">PCOR1329_LOCUS17956</name>
</gene>
<dbReference type="EMBL" id="CAUYUJ010005603">
    <property type="protein sequence ID" value="CAK0814310.1"/>
    <property type="molecule type" value="Genomic_DNA"/>
</dbReference>
<dbReference type="Gene3D" id="3.50.80.10">
    <property type="entry name" value="D-tyrosyl-tRNA(Tyr) deacylase"/>
    <property type="match status" value="1"/>
</dbReference>
<reference evidence="2" key="1">
    <citation type="submission" date="2023-10" db="EMBL/GenBank/DDBJ databases">
        <authorList>
            <person name="Chen Y."/>
            <person name="Shah S."/>
            <person name="Dougan E. K."/>
            <person name="Thang M."/>
            <person name="Chan C."/>
        </authorList>
    </citation>
    <scope>NUCLEOTIDE SEQUENCE [LARGE SCALE GENOMIC DNA]</scope>
</reference>
<name>A0ABN9R8Q6_9DINO</name>
<dbReference type="Proteomes" id="UP001189429">
    <property type="component" value="Unassembled WGS sequence"/>
</dbReference>
<evidence type="ECO:0000256" key="1">
    <source>
        <dbReference type="SAM" id="MobiDB-lite"/>
    </source>
</evidence>
<evidence type="ECO:0000313" key="3">
    <source>
        <dbReference type="Proteomes" id="UP001189429"/>
    </source>
</evidence>
<feature type="region of interest" description="Disordered" evidence="1">
    <location>
        <begin position="454"/>
        <end position="474"/>
    </location>
</feature>
<dbReference type="InterPro" id="IPR023509">
    <property type="entry name" value="DTD-like_sf"/>
</dbReference>
<comment type="caution">
    <text evidence="2">The sequence shown here is derived from an EMBL/GenBank/DDBJ whole genome shotgun (WGS) entry which is preliminary data.</text>
</comment>
<evidence type="ECO:0000313" key="2">
    <source>
        <dbReference type="EMBL" id="CAK0814310.1"/>
    </source>
</evidence>
<feature type="compositionally biased region" description="Low complexity" evidence="1">
    <location>
        <begin position="1286"/>
        <end position="1320"/>
    </location>
</feature>
<evidence type="ECO:0008006" key="4">
    <source>
        <dbReference type="Google" id="ProtNLM"/>
    </source>
</evidence>
<sequence>MAQQEEGDHADAVLPVLQPPRADAVLPVLQPPRALQSHPFLQAVADEALLDDHENVYGAPINYGTVCRVMASARKVCLKELKSKGVVILPDIVRLSAKVKPATPGKIVNIGNKVIRASSMPKHLLVKTFCHKELKRIAVSDEQAAEVLTSRRAPGQIALPMAPSVSKARPPKKGLGCAGGNVVVNGKMVFNKWKHLPPQHCDTCDQDTHSLDRDCEKQPTFLVWTKTSSDTSAPGGYRLCGHECYACSDVRRDHFKGISQKELNEEASASSELMVKIVVDINTYKTKQVKSSFNQYFVEGSWMPLWQFVESHKLPYKQGVHSEAEVAQHIDTKYKGYKVAHDDEGMLGVEIPDEHKGVKRFRRGVKRSSEQHADKNHESEADMADRFEDLKGLQLQPDVPLFQPGDSTGSAQRAQAPAVRHPSLKSLSERLACDTEDAATSHGLDDLDACGETGRRGKIQAASGRRSSSPTSLADLACDKESKKSVDGRRCRSTDEASVVEAASFTLSSYTDDFSLGEHWRQRPYKRAFQTIIGRLQSLARKCGNLITSDRCQNLSTTLSDRAEFLESRHRILDAFRSDFANVVLGKVSGADCPDVVKVFAGADEDLTVNILTAAMQPVAEKAVGNKEAHVACIQALLIALRCGSTTDSVGFNLAGPCARSEKAQRAIALVFLEKLWRVPDEMTIIFVGKKIREFEVDLACDVETLKPHGANSLVNGKWSPQVAVDMVFTIAAANVLEVRSGANVFGPSIRAINAGFVEHQSMISAWVRALLRVPGQHGNHLKTAWDIMVEHHADRKGHGNRDADANPERLKMVVRDSLAAMRKEVSEEGNEPNDGVNKWIEYTEQADSTWIADICAFGDVAYEVGQANTLPPAELNELVDLGSDFVEFTLTLVDAVLRQSDYQNLLLNYIADPGNRQAVHVDTGDGFGSEYNQAMVAIEWLKESTQVLTHFETSANSMVIQAKAILDVIANIADHAGFKMASADDVKKSMQVWSNMYIDFKRVPKATDEFQNAGKELVTFLQRASSSDAINRGFVSVMGELLGDPASPLALACLKEYDSLSEVLPTEAKGLMAAARAIAWIHDAAAALKKSRFVGGLVEVAQILEGVHAAVAVAPNAYHKLPETAIYEATFWAELESFTKALQEKVDNGLVLHKKFHTDFKVVLDSVAKWAAVWTNIATKAAAHLKFMDDKSEVAMGMSRLLASLKGELEPSVSQLAVSLTTCLAVSQFMKNREAKLDVLKTKVAQSLSHAWLKWKVSQSSLHSTLQSKIAELEGACDDSTPAKTSDSTSFAAAATDPTSGAGSASSTTAATTAAPPMKKLKKAAPAAITKWSCLGLSATEVAAKPANDRDEGAANSSAAARADHSDAESVAALCRRGVQQGLLVVPQASLVCKLELGDRNVKYHAQCTKEQASELYHGLVDALRVAARELVAGPGPKHDPAAYQAIKAQRAAAALVAPDRLFKTSEYDGKYSRYDERGVPTHDAAGQELAKSAQKKLEKLYAAQVKKFSKASAASEPGAGDGAGASGEGEVAAEAPAAATADAAATAAAQVLEPELPEGACLPEVRAGTFGGRQGFEMASGGPFTHMFVF</sequence>
<accession>A0ABN9R8Q6</accession>
<proteinExistence type="predicted"/>
<feature type="region of interest" description="Disordered" evidence="1">
    <location>
        <begin position="1278"/>
        <end position="1320"/>
    </location>
</feature>
<feature type="region of interest" description="Disordered" evidence="1">
    <location>
        <begin position="397"/>
        <end position="423"/>
    </location>
</feature>
<keyword evidence="3" id="KW-1185">Reference proteome</keyword>
<feature type="region of interest" description="Disordered" evidence="1">
    <location>
        <begin position="1514"/>
        <end position="1536"/>
    </location>
</feature>